<gene>
    <name evidence="3" type="ORF">HPS56_09845</name>
</gene>
<proteinExistence type="predicted"/>
<dbReference type="InterPro" id="IPR014710">
    <property type="entry name" value="RmlC-like_jellyroll"/>
</dbReference>
<dbReference type="Proteomes" id="UP000714420">
    <property type="component" value="Unassembled WGS sequence"/>
</dbReference>
<evidence type="ECO:0000313" key="3">
    <source>
        <dbReference type="EMBL" id="NPD92638.1"/>
    </source>
</evidence>
<accession>A0ABX2ANV9</accession>
<dbReference type="PANTHER" id="PTHR35848">
    <property type="entry name" value="OXALATE-BINDING PROTEIN"/>
    <property type="match status" value="1"/>
</dbReference>
<dbReference type="Pfam" id="PF07883">
    <property type="entry name" value="Cupin_2"/>
    <property type="match status" value="1"/>
</dbReference>
<dbReference type="EMBL" id="JABKKF010000009">
    <property type="protein sequence ID" value="NPD92638.1"/>
    <property type="molecule type" value="Genomic_DNA"/>
</dbReference>
<sequence>MNKVKLQKSGIGYCVANVENLTSFQGKAFVKEVVDTTSVEVSFGSLSQGESIPFFHHHKQNEELYIIISGTGMFMLNNEEIEITSGSIVKINPEVSRCIKCTSEESLIYICIQGKNGSLEQYTATDCVIEE</sequence>
<dbReference type="Gene3D" id="2.60.120.10">
    <property type="entry name" value="Jelly Rolls"/>
    <property type="match status" value="1"/>
</dbReference>
<evidence type="ECO:0000256" key="1">
    <source>
        <dbReference type="ARBA" id="ARBA00022723"/>
    </source>
</evidence>
<dbReference type="SUPFAM" id="SSF51182">
    <property type="entry name" value="RmlC-like cupins"/>
    <property type="match status" value="1"/>
</dbReference>
<organism evidence="3 4">
    <name type="scientific">Xylanibacter muris</name>
    <dbReference type="NCBI Taxonomy" id="2736290"/>
    <lineage>
        <taxon>Bacteria</taxon>
        <taxon>Pseudomonadati</taxon>
        <taxon>Bacteroidota</taxon>
        <taxon>Bacteroidia</taxon>
        <taxon>Bacteroidales</taxon>
        <taxon>Prevotellaceae</taxon>
        <taxon>Xylanibacter</taxon>
    </lineage>
</organism>
<dbReference type="RefSeq" id="WP_172276005.1">
    <property type="nucleotide sequence ID" value="NZ_CASGMU010000010.1"/>
</dbReference>
<evidence type="ECO:0000313" key="4">
    <source>
        <dbReference type="Proteomes" id="UP000714420"/>
    </source>
</evidence>
<protein>
    <submittedName>
        <fullName evidence="3">Cupin domain-containing protein</fullName>
    </submittedName>
</protein>
<dbReference type="InterPro" id="IPR051610">
    <property type="entry name" value="GPI/OXD"/>
</dbReference>
<dbReference type="InterPro" id="IPR013096">
    <property type="entry name" value="Cupin_2"/>
</dbReference>
<dbReference type="InterPro" id="IPR011051">
    <property type="entry name" value="RmlC_Cupin_sf"/>
</dbReference>
<evidence type="ECO:0000259" key="2">
    <source>
        <dbReference type="Pfam" id="PF07883"/>
    </source>
</evidence>
<comment type="caution">
    <text evidence="3">The sequence shown here is derived from an EMBL/GenBank/DDBJ whole genome shotgun (WGS) entry which is preliminary data.</text>
</comment>
<name>A0ABX2ANV9_9BACT</name>
<reference evidence="3 4" key="1">
    <citation type="submission" date="2020-05" db="EMBL/GenBank/DDBJ databases">
        <title>Distinct polysaccharide utilization as determinants for interspecies competition between intestinal Prevotella spp.</title>
        <authorList>
            <person name="Galvez E.J.C."/>
            <person name="Iljazovic A."/>
            <person name="Strowig T."/>
        </authorList>
    </citation>
    <scope>NUCLEOTIDE SEQUENCE [LARGE SCALE GENOMIC DNA]</scope>
    <source>
        <strain evidence="3 4">PMUR</strain>
    </source>
</reference>
<keyword evidence="1" id="KW-0479">Metal-binding</keyword>
<dbReference type="PANTHER" id="PTHR35848:SF6">
    <property type="entry name" value="CUPIN TYPE-2 DOMAIN-CONTAINING PROTEIN"/>
    <property type="match status" value="1"/>
</dbReference>
<feature type="domain" description="Cupin type-2" evidence="2">
    <location>
        <begin position="46"/>
        <end position="112"/>
    </location>
</feature>
<keyword evidence="4" id="KW-1185">Reference proteome</keyword>